<reference evidence="1 2" key="1">
    <citation type="submission" date="2015-01" db="EMBL/GenBank/DDBJ databases">
        <title>Evolution of Trichinella species and genotypes.</title>
        <authorList>
            <person name="Korhonen P.K."/>
            <person name="Edoardo P."/>
            <person name="Giuseppe L.R."/>
            <person name="Gasser R.B."/>
        </authorList>
    </citation>
    <scope>NUCLEOTIDE SEQUENCE [LARGE SCALE GENOMIC DNA]</scope>
    <source>
        <strain evidence="1">ISS417</strain>
    </source>
</reference>
<dbReference type="EMBL" id="JYDJ01000916">
    <property type="protein sequence ID" value="KRX33100.1"/>
    <property type="molecule type" value="Genomic_DNA"/>
</dbReference>
<dbReference type="Proteomes" id="UP000055048">
    <property type="component" value="Unassembled WGS sequence"/>
</dbReference>
<accession>A0A0V0T2B7</accession>
<sequence length="39" mass="4269">MGISHHHAIMVGGDEGCGYLELQRSVYGAFTFFDQCGYA</sequence>
<keyword evidence="2" id="KW-1185">Reference proteome</keyword>
<comment type="caution">
    <text evidence="1">The sequence shown here is derived from an EMBL/GenBank/DDBJ whole genome shotgun (WGS) entry which is preliminary data.</text>
</comment>
<protein>
    <submittedName>
        <fullName evidence="1">Uncharacterized protein</fullName>
    </submittedName>
</protein>
<organism evidence="1 2">
    <name type="scientific">Trichinella murrelli</name>
    <dbReference type="NCBI Taxonomy" id="144512"/>
    <lineage>
        <taxon>Eukaryota</taxon>
        <taxon>Metazoa</taxon>
        <taxon>Ecdysozoa</taxon>
        <taxon>Nematoda</taxon>
        <taxon>Enoplea</taxon>
        <taxon>Dorylaimia</taxon>
        <taxon>Trichinellida</taxon>
        <taxon>Trichinellidae</taxon>
        <taxon>Trichinella</taxon>
    </lineage>
</organism>
<dbReference type="AlphaFoldDB" id="A0A0V0T2B7"/>
<proteinExistence type="predicted"/>
<name>A0A0V0T2B7_9BILA</name>
<evidence type="ECO:0000313" key="2">
    <source>
        <dbReference type="Proteomes" id="UP000055048"/>
    </source>
</evidence>
<evidence type="ECO:0000313" key="1">
    <source>
        <dbReference type="EMBL" id="KRX33100.1"/>
    </source>
</evidence>
<gene>
    <name evidence="1" type="ORF">T05_11341</name>
</gene>